<keyword evidence="4" id="KW-1185">Reference proteome</keyword>
<protein>
    <submittedName>
        <fullName evidence="3">DUF3040 domain-containing protein</fullName>
    </submittedName>
</protein>
<name>A0ABV5V390_9MICO</name>
<keyword evidence="2" id="KW-0472">Membrane</keyword>
<reference evidence="3 4" key="1">
    <citation type="submission" date="2024-09" db="EMBL/GenBank/DDBJ databases">
        <authorList>
            <person name="Sun Q."/>
            <person name="Mori K."/>
        </authorList>
    </citation>
    <scope>NUCLEOTIDE SEQUENCE [LARGE SCALE GENOMIC DNA]</scope>
    <source>
        <strain evidence="3 4">JCM 12763</strain>
    </source>
</reference>
<accession>A0ABV5V390</accession>
<dbReference type="InterPro" id="IPR021401">
    <property type="entry name" value="DUF3040"/>
</dbReference>
<keyword evidence="2" id="KW-1133">Transmembrane helix</keyword>
<evidence type="ECO:0000313" key="4">
    <source>
        <dbReference type="Proteomes" id="UP001589613"/>
    </source>
</evidence>
<evidence type="ECO:0000256" key="1">
    <source>
        <dbReference type="SAM" id="MobiDB-lite"/>
    </source>
</evidence>
<comment type="caution">
    <text evidence="3">The sequence shown here is derived from an EMBL/GenBank/DDBJ whole genome shotgun (WGS) entry which is preliminary data.</text>
</comment>
<keyword evidence="2" id="KW-0812">Transmembrane</keyword>
<feature type="compositionally biased region" description="Basic and acidic residues" evidence="1">
    <location>
        <begin position="141"/>
        <end position="156"/>
    </location>
</feature>
<dbReference type="EMBL" id="JBHMAX010000017">
    <property type="protein sequence ID" value="MFB9732278.1"/>
    <property type="molecule type" value="Genomic_DNA"/>
</dbReference>
<dbReference type="Pfam" id="PF11239">
    <property type="entry name" value="DUF3040"/>
    <property type="match status" value="1"/>
</dbReference>
<organism evidence="3 4">
    <name type="scientific">Ornithinimicrobium kibberense</name>
    <dbReference type="NCBI Taxonomy" id="282060"/>
    <lineage>
        <taxon>Bacteria</taxon>
        <taxon>Bacillati</taxon>
        <taxon>Actinomycetota</taxon>
        <taxon>Actinomycetes</taxon>
        <taxon>Micrococcales</taxon>
        <taxon>Ornithinimicrobiaceae</taxon>
        <taxon>Ornithinimicrobium</taxon>
    </lineage>
</organism>
<gene>
    <name evidence="3" type="ORF">ACFFN0_09500</name>
</gene>
<feature type="compositionally biased region" description="Gly residues" evidence="1">
    <location>
        <begin position="107"/>
        <end position="127"/>
    </location>
</feature>
<proteinExistence type="predicted"/>
<dbReference type="Proteomes" id="UP001589613">
    <property type="component" value="Unassembled WGS sequence"/>
</dbReference>
<feature type="transmembrane region" description="Helical" evidence="2">
    <location>
        <begin position="45"/>
        <end position="62"/>
    </location>
</feature>
<evidence type="ECO:0000313" key="3">
    <source>
        <dbReference type="EMBL" id="MFB9732278.1"/>
    </source>
</evidence>
<evidence type="ECO:0000256" key="2">
    <source>
        <dbReference type="SAM" id="Phobius"/>
    </source>
</evidence>
<feature type="region of interest" description="Disordered" evidence="1">
    <location>
        <begin position="91"/>
        <end position="156"/>
    </location>
</feature>
<dbReference type="RefSeq" id="WP_141338345.1">
    <property type="nucleotide sequence ID" value="NZ_JBHMAX010000017.1"/>
</dbReference>
<sequence>MPLSEHEQRVLQQMEKALYAEDPRLATTLKSTASRGGGRGLDRRRMALGVLAAVGGLALVVVGVMSQMIWVGAVGFLAMVLGGAWAATPGHAAGPTLTAVGPDGRPRGGGPGRGGRGGGGGGGGGRGPKAPRGPKGGSFMDRMEQQWDRRKEQGPF</sequence>